<dbReference type="OMA" id="GMIGPEP"/>
<keyword evidence="1" id="KW-1133">Transmembrane helix</keyword>
<dbReference type="EMBL" id="HF936198">
    <property type="protein sequence ID" value="CCX15552.1"/>
    <property type="molecule type" value="Genomic_DNA"/>
</dbReference>
<feature type="transmembrane region" description="Helical" evidence="1">
    <location>
        <begin position="39"/>
        <end position="57"/>
    </location>
</feature>
<name>U4L975_PYROM</name>
<keyword evidence="3" id="KW-1185">Reference proteome</keyword>
<dbReference type="Proteomes" id="UP000018144">
    <property type="component" value="Unassembled WGS sequence"/>
</dbReference>
<reference evidence="2 3" key="1">
    <citation type="journal article" date="2013" name="PLoS Genet.">
        <title>The genome and development-dependent transcriptomes of Pyronema confluens: a window into fungal evolution.</title>
        <authorList>
            <person name="Traeger S."/>
            <person name="Altegoer F."/>
            <person name="Freitag M."/>
            <person name="Gabaldon T."/>
            <person name="Kempken F."/>
            <person name="Kumar A."/>
            <person name="Marcet-Houben M."/>
            <person name="Poggeler S."/>
            <person name="Stajich J.E."/>
            <person name="Nowrousian M."/>
        </authorList>
    </citation>
    <scope>NUCLEOTIDE SEQUENCE [LARGE SCALE GENOMIC DNA]</scope>
    <source>
        <strain evidence="3">CBS 100304</strain>
        <tissue evidence="2">Vegetative mycelium</tissue>
    </source>
</reference>
<organism evidence="2 3">
    <name type="scientific">Pyronema omphalodes (strain CBS 100304)</name>
    <name type="common">Pyronema confluens</name>
    <dbReference type="NCBI Taxonomy" id="1076935"/>
    <lineage>
        <taxon>Eukaryota</taxon>
        <taxon>Fungi</taxon>
        <taxon>Dikarya</taxon>
        <taxon>Ascomycota</taxon>
        <taxon>Pezizomycotina</taxon>
        <taxon>Pezizomycetes</taxon>
        <taxon>Pezizales</taxon>
        <taxon>Pyronemataceae</taxon>
        <taxon>Pyronema</taxon>
    </lineage>
</organism>
<keyword evidence="1" id="KW-0472">Membrane</keyword>
<dbReference type="OrthoDB" id="2956246at2759"/>
<dbReference type="eggNOG" id="ENOG502QTB6">
    <property type="taxonomic scope" value="Eukaryota"/>
</dbReference>
<gene>
    <name evidence="2" type="ORF">PCON_01919</name>
</gene>
<dbReference type="STRING" id="1076935.U4L975"/>
<accession>U4L975</accession>
<sequence>MNRQIRARRIRRSSGAGLVDDLKIVTSGQWLRSITSREGFAVAFATLLVYATAALAGNASKNGSITIVFLLLVSISLLGLSNEVSRSFHMHGCVLKVRGPAVAYARRLDLAELIKSSKRKDWALGLGMIGPEPSSKEGSVKDEVHVMPVL</sequence>
<proteinExistence type="predicted"/>
<evidence type="ECO:0000313" key="2">
    <source>
        <dbReference type="EMBL" id="CCX15552.1"/>
    </source>
</evidence>
<feature type="transmembrane region" description="Helical" evidence="1">
    <location>
        <begin position="63"/>
        <end position="80"/>
    </location>
</feature>
<evidence type="ECO:0000256" key="1">
    <source>
        <dbReference type="SAM" id="Phobius"/>
    </source>
</evidence>
<protein>
    <submittedName>
        <fullName evidence="2">Uncharacterized protein</fullName>
    </submittedName>
</protein>
<evidence type="ECO:0000313" key="3">
    <source>
        <dbReference type="Proteomes" id="UP000018144"/>
    </source>
</evidence>
<keyword evidence="1" id="KW-0812">Transmembrane</keyword>
<dbReference type="AlphaFoldDB" id="U4L975"/>